<evidence type="ECO:0000313" key="2">
    <source>
        <dbReference type="EMBL" id="KAF2709126.1"/>
    </source>
</evidence>
<proteinExistence type="predicted"/>
<keyword evidence="3" id="KW-1185">Reference proteome</keyword>
<reference evidence="2" key="1">
    <citation type="journal article" date="2020" name="Stud. Mycol.">
        <title>101 Dothideomycetes genomes: a test case for predicting lifestyles and emergence of pathogens.</title>
        <authorList>
            <person name="Haridas S."/>
            <person name="Albert R."/>
            <person name="Binder M."/>
            <person name="Bloem J."/>
            <person name="Labutti K."/>
            <person name="Salamov A."/>
            <person name="Andreopoulos B."/>
            <person name="Baker S."/>
            <person name="Barry K."/>
            <person name="Bills G."/>
            <person name="Bluhm B."/>
            <person name="Cannon C."/>
            <person name="Castanera R."/>
            <person name="Culley D."/>
            <person name="Daum C."/>
            <person name="Ezra D."/>
            <person name="Gonzalez J."/>
            <person name="Henrissat B."/>
            <person name="Kuo A."/>
            <person name="Liang C."/>
            <person name="Lipzen A."/>
            <person name="Lutzoni F."/>
            <person name="Magnuson J."/>
            <person name="Mondo S."/>
            <person name="Nolan M."/>
            <person name="Ohm R."/>
            <person name="Pangilinan J."/>
            <person name="Park H.-J."/>
            <person name="Ramirez L."/>
            <person name="Alfaro M."/>
            <person name="Sun H."/>
            <person name="Tritt A."/>
            <person name="Yoshinaga Y."/>
            <person name="Zwiers L.-H."/>
            <person name="Turgeon B."/>
            <person name="Goodwin S."/>
            <person name="Spatafora J."/>
            <person name="Crous P."/>
            <person name="Grigoriev I."/>
        </authorList>
    </citation>
    <scope>NUCLEOTIDE SEQUENCE</scope>
    <source>
        <strain evidence="2">CBS 279.74</strain>
    </source>
</reference>
<dbReference type="AlphaFoldDB" id="A0A6G1K8B1"/>
<feature type="region of interest" description="Disordered" evidence="1">
    <location>
        <begin position="108"/>
        <end position="140"/>
    </location>
</feature>
<protein>
    <submittedName>
        <fullName evidence="2">Uncharacterized protein</fullName>
    </submittedName>
</protein>
<dbReference type="EMBL" id="MU005771">
    <property type="protein sequence ID" value="KAF2709126.1"/>
    <property type="molecule type" value="Genomic_DNA"/>
</dbReference>
<feature type="compositionally biased region" description="Pro residues" evidence="1">
    <location>
        <begin position="118"/>
        <end position="129"/>
    </location>
</feature>
<feature type="region of interest" description="Disordered" evidence="1">
    <location>
        <begin position="18"/>
        <end position="38"/>
    </location>
</feature>
<sequence length="188" mass="20535">MFADRPRTVRVGRWIQANKQHGSSSDQIMSSSNPAPQAADECTRTETLCHNCKSLGVVESHHDHCDAAETDEETQSDQQLPCNGNMKTFSAPAVDMCKSCLAGGTEKGQKQDATCIDPPQPQSEPPLPSALPQNNTPEHTSNFFAPHAANANAWLPTSHHQLLHMSNKLTITVPRDRATLLFPDNTLQ</sequence>
<organism evidence="2 3">
    <name type="scientific">Pleomassaria siparia CBS 279.74</name>
    <dbReference type="NCBI Taxonomy" id="1314801"/>
    <lineage>
        <taxon>Eukaryota</taxon>
        <taxon>Fungi</taxon>
        <taxon>Dikarya</taxon>
        <taxon>Ascomycota</taxon>
        <taxon>Pezizomycotina</taxon>
        <taxon>Dothideomycetes</taxon>
        <taxon>Pleosporomycetidae</taxon>
        <taxon>Pleosporales</taxon>
        <taxon>Pleomassariaceae</taxon>
        <taxon>Pleomassaria</taxon>
    </lineage>
</organism>
<feature type="compositionally biased region" description="Polar residues" evidence="1">
    <location>
        <begin position="18"/>
        <end position="35"/>
    </location>
</feature>
<evidence type="ECO:0000256" key="1">
    <source>
        <dbReference type="SAM" id="MobiDB-lite"/>
    </source>
</evidence>
<evidence type="ECO:0000313" key="3">
    <source>
        <dbReference type="Proteomes" id="UP000799428"/>
    </source>
</evidence>
<accession>A0A6G1K8B1</accession>
<name>A0A6G1K8B1_9PLEO</name>
<dbReference type="Proteomes" id="UP000799428">
    <property type="component" value="Unassembled WGS sequence"/>
</dbReference>
<gene>
    <name evidence="2" type="ORF">K504DRAFT_503126</name>
</gene>